<proteinExistence type="predicted"/>
<feature type="domain" description="Glutamine amidotransferase type-2" evidence="1">
    <location>
        <begin position="2"/>
        <end position="336"/>
    </location>
</feature>
<keyword evidence="2" id="KW-0378">Hydrolase</keyword>
<dbReference type="SUPFAM" id="SSF56235">
    <property type="entry name" value="N-terminal nucleophile aminohydrolases (Ntn hydrolases)"/>
    <property type="match status" value="1"/>
</dbReference>
<evidence type="ECO:0000313" key="3">
    <source>
        <dbReference type="Proteomes" id="UP000193067"/>
    </source>
</evidence>
<evidence type="ECO:0000313" key="2">
    <source>
        <dbReference type="EMBL" id="OSD02467.1"/>
    </source>
</evidence>
<dbReference type="PROSITE" id="PS51278">
    <property type="entry name" value="GATASE_TYPE_2"/>
    <property type="match status" value="1"/>
</dbReference>
<dbReference type="InterPro" id="IPR052373">
    <property type="entry name" value="Gamma-glu_amide_hydrolase"/>
</dbReference>
<keyword evidence="3" id="KW-1185">Reference proteome</keyword>
<dbReference type="GO" id="GO:0061672">
    <property type="term" value="C:glutathione hydrolase complex"/>
    <property type="evidence" value="ECO:0007669"/>
    <property type="project" value="TreeGrafter"/>
</dbReference>
<dbReference type="OrthoDB" id="444432at2759"/>
<dbReference type="GO" id="GO:0006751">
    <property type="term" value="P:glutathione catabolic process"/>
    <property type="evidence" value="ECO:0007669"/>
    <property type="project" value="TreeGrafter"/>
</dbReference>
<dbReference type="InterPro" id="IPR017932">
    <property type="entry name" value="GATase_2_dom"/>
</dbReference>
<dbReference type="Gene3D" id="3.60.20.10">
    <property type="entry name" value="Glutamine Phosphoribosylpyrophosphate, subunit 1, domain 1"/>
    <property type="match status" value="1"/>
</dbReference>
<name>A0A1Y2IMY3_TRAC3</name>
<dbReference type="Proteomes" id="UP000193067">
    <property type="component" value="Unassembled WGS sequence"/>
</dbReference>
<dbReference type="CDD" id="cd01908">
    <property type="entry name" value="YafJ"/>
    <property type="match status" value="1"/>
</dbReference>
<organism evidence="2 3">
    <name type="scientific">Trametes coccinea (strain BRFM310)</name>
    <name type="common">Pycnoporus coccineus</name>
    <dbReference type="NCBI Taxonomy" id="1353009"/>
    <lineage>
        <taxon>Eukaryota</taxon>
        <taxon>Fungi</taxon>
        <taxon>Dikarya</taxon>
        <taxon>Basidiomycota</taxon>
        <taxon>Agaricomycotina</taxon>
        <taxon>Agaricomycetes</taxon>
        <taxon>Polyporales</taxon>
        <taxon>Polyporaceae</taxon>
        <taxon>Trametes</taxon>
    </lineage>
</organism>
<dbReference type="AlphaFoldDB" id="A0A1Y2IMY3"/>
<dbReference type="GO" id="GO:0005737">
    <property type="term" value="C:cytoplasm"/>
    <property type="evidence" value="ECO:0007669"/>
    <property type="project" value="TreeGrafter"/>
</dbReference>
<gene>
    <name evidence="2" type="ORF">PYCCODRAFT_1367527</name>
</gene>
<dbReference type="Pfam" id="PF13522">
    <property type="entry name" value="GATase_6"/>
    <property type="match status" value="1"/>
</dbReference>
<dbReference type="EMBL" id="KZ084105">
    <property type="protein sequence ID" value="OSD02467.1"/>
    <property type="molecule type" value="Genomic_DNA"/>
</dbReference>
<protein>
    <submittedName>
        <fullName evidence="2">N-terminal nucleophile aminohydrolase</fullName>
    </submittedName>
</protein>
<dbReference type="STRING" id="1353009.A0A1Y2IMY3"/>
<reference evidence="2 3" key="1">
    <citation type="journal article" date="2015" name="Biotechnol. Biofuels">
        <title>Enhanced degradation of softwood versus hardwood by the white-rot fungus Pycnoporus coccineus.</title>
        <authorList>
            <person name="Couturier M."/>
            <person name="Navarro D."/>
            <person name="Chevret D."/>
            <person name="Henrissat B."/>
            <person name="Piumi F."/>
            <person name="Ruiz-Duenas F.J."/>
            <person name="Martinez A.T."/>
            <person name="Grigoriev I.V."/>
            <person name="Riley R."/>
            <person name="Lipzen A."/>
            <person name="Berrin J.G."/>
            <person name="Master E.R."/>
            <person name="Rosso M.N."/>
        </authorList>
    </citation>
    <scope>NUCLEOTIDE SEQUENCE [LARGE SCALE GENOMIC DNA]</scope>
    <source>
        <strain evidence="2 3">BRFM310</strain>
    </source>
</reference>
<dbReference type="PANTHER" id="PTHR43187:SF1">
    <property type="entry name" value="GLUTAMINE AMIDOTRANSFERASE DUG3-RELATED"/>
    <property type="match status" value="1"/>
</dbReference>
<evidence type="ECO:0000259" key="1">
    <source>
        <dbReference type="PROSITE" id="PS51278"/>
    </source>
</evidence>
<dbReference type="GO" id="GO:0008242">
    <property type="term" value="F:omega peptidase activity"/>
    <property type="evidence" value="ECO:0007669"/>
    <property type="project" value="TreeGrafter"/>
</dbReference>
<sequence>MCRWFAYLSATEPCLLEDVLILPDHAIAKQVHERYLPYLFHYEPDKDKESTKKEVSLRNSPFNLDGLGLMWYTNARADFGECDGPRPVSYKILRQPTTDPVFQSLCAGTSARAVFAHIRAASGATAITIYNNHPFAFGRHAFMHNGVVAHFDAIKRALALALSDEAHALVKGTTDSEMLAALVFTYLEEKKGARVWDARHSLEELKECLERAIGKVFELQRAAMEKQGKEPEASSLNIAITDGEQLLAIRFRNHPTEHPPSLYMSTRAGVALNRKFPGHPDLEGVDNGAQNLKAEDEHGDHVIIASEPTTYRKSDWELIPKNQCIMVGRDMVIRREPVDVQF</sequence>
<accession>A0A1Y2IMY3</accession>
<dbReference type="PANTHER" id="PTHR43187">
    <property type="entry name" value="GLUTAMINE AMIDOTRANSFERASE DUG3-RELATED"/>
    <property type="match status" value="1"/>
</dbReference>
<dbReference type="InterPro" id="IPR029055">
    <property type="entry name" value="Ntn_hydrolases_N"/>
</dbReference>